<reference evidence="1" key="2">
    <citation type="submission" date="2022-01" db="EMBL/GenBank/DDBJ databases">
        <authorList>
            <person name="Yamashiro T."/>
            <person name="Shiraishi A."/>
            <person name="Satake H."/>
            <person name="Nakayama K."/>
        </authorList>
    </citation>
    <scope>NUCLEOTIDE SEQUENCE</scope>
</reference>
<protein>
    <submittedName>
        <fullName evidence="1">Uncharacterized protein</fullName>
    </submittedName>
</protein>
<accession>A0ABQ5D5Z8</accession>
<gene>
    <name evidence="1" type="ORF">Tco_0924852</name>
</gene>
<dbReference type="EMBL" id="BQNB010014962">
    <property type="protein sequence ID" value="GJT34433.1"/>
    <property type="molecule type" value="Genomic_DNA"/>
</dbReference>
<keyword evidence="2" id="KW-1185">Reference proteome</keyword>
<sequence length="183" mass="20663">MFSSGGALLWRRGVSLLMLTKKGWVDGNGLNPGGGFGKPGGGRETRGGGDGLEAVANYPWFEHRDHLVTFEVEEVLEPNTGKQEKERQTCRDYLKYEESHVRIKCESISKKKKSNYPSFQDLRSSCNEDMVKYEGPRPSITRERVINEKSNKKIPPATSQPLGWRVCRPALGAYVFHFILEET</sequence>
<organism evidence="1 2">
    <name type="scientific">Tanacetum coccineum</name>
    <dbReference type="NCBI Taxonomy" id="301880"/>
    <lineage>
        <taxon>Eukaryota</taxon>
        <taxon>Viridiplantae</taxon>
        <taxon>Streptophyta</taxon>
        <taxon>Embryophyta</taxon>
        <taxon>Tracheophyta</taxon>
        <taxon>Spermatophyta</taxon>
        <taxon>Magnoliopsida</taxon>
        <taxon>eudicotyledons</taxon>
        <taxon>Gunneridae</taxon>
        <taxon>Pentapetalae</taxon>
        <taxon>asterids</taxon>
        <taxon>campanulids</taxon>
        <taxon>Asterales</taxon>
        <taxon>Asteraceae</taxon>
        <taxon>Asteroideae</taxon>
        <taxon>Anthemideae</taxon>
        <taxon>Anthemidinae</taxon>
        <taxon>Tanacetum</taxon>
    </lineage>
</organism>
<name>A0ABQ5D5Z8_9ASTR</name>
<evidence type="ECO:0000313" key="2">
    <source>
        <dbReference type="Proteomes" id="UP001151760"/>
    </source>
</evidence>
<dbReference type="Proteomes" id="UP001151760">
    <property type="component" value="Unassembled WGS sequence"/>
</dbReference>
<proteinExistence type="predicted"/>
<evidence type="ECO:0000313" key="1">
    <source>
        <dbReference type="EMBL" id="GJT34433.1"/>
    </source>
</evidence>
<comment type="caution">
    <text evidence="1">The sequence shown here is derived from an EMBL/GenBank/DDBJ whole genome shotgun (WGS) entry which is preliminary data.</text>
</comment>
<reference evidence="1" key="1">
    <citation type="journal article" date="2022" name="Int. J. Mol. Sci.">
        <title>Draft Genome of Tanacetum Coccineum: Genomic Comparison of Closely Related Tanacetum-Family Plants.</title>
        <authorList>
            <person name="Yamashiro T."/>
            <person name="Shiraishi A."/>
            <person name="Nakayama K."/>
            <person name="Satake H."/>
        </authorList>
    </citation>
    <scope>NUCLEOTIDE SEQUENCE</scope>
</reference>